<dbReference type="Pfam" id="PF11199">
    <property type="entry name" value="DUF2891"/>
    <property type="match status" value="1"/>
</dbReference>
<dbReference type="RefSeq" id="WP_143421193.1">
    <property type="nucleotide sequence ID" value="NZ_NHPB01000090.1"/>
</dbReference>
<sequence length="163" mass="18122">MNAFEELSPDALRSGRADALDDAVATALAAHPLDGVETEYPHYRGAVEGPEAPPPPSEDHPVFYGCFDWHSAVHSHWALVRALRLVPHHPDEADIAAGIDERLAPESVASEVAYLDENPGFEEPYGWAWLLRLAAELDLWDDPRVVEHADERERGVAVRTDEW</sequence>
<reference evidence="1 2" key="1">
    <citation type="journal article" date="2014" name="Front. Microbiol.">
        <title>Population and genomic analysis of the genus Halorubrum.</title>
        <authorList>
            <person name="Fullmer M.S."/>
            <person name="Soucy S.M."/>
            <person name="Swithers K.S."/>
            <person name="Makkay A.M."/>
            <person name="Wheeler R."/>
            <person name="Ventosa A."/>
            <person name="Gogarten J.P."/>
            <person name="Papke R.T."/>
        </authorList>
    </citation>
    <scope>NUCLEOTIDE SEQUENCE [LARGE SCALE GENOMIC DNA]</scope>
    <source>
        <strain evidence="1 2">G37</strain>
    </source>
</reference>
<proteinExistence type="predicted"/>
<evidence type="ECO:0000313" key="1">
    <source>
        <dbReference type="EMBL" id="OYR68563.1"/>
    </source>
</evidence>
<dbReference type="Proteomes" id="UP000216758">
    <property type="component" value="Unassembled WGS sequence"/>
</dbReference>
<dbReference type="OrthoDB" id="172835at2157"/>
<organism evidence="1 2">
    <name type="scientific">Halorubrum ezzemoulense</name>
    <name type="common">Halorubrum chaoviator</name>
    <dbReference type="NCBI Taxonomy" id="337243"/>
    <lineage>
        <taxon>Archaea</taxon>
        <taxon>Methanobacteriati</taxon>
        <taxon>Methanobacteriota</taxon>
        <taxon>Stenosarchaea group</taxon>
        <taxon>Halobacteria</taxon>
        <taxon>Halobacteriales</taxon>
        <taxon>Haloferacaceae</taxon>
        <taxon>Halorubrum</taxon>
    </lineage>
</organism>
<name>A0A256JIY8_HALEZ</name>
<dbReference type="InterPro" id="IPR021365">
    <property type="entry name" value="DUF2891"/>
</dbReference>
<dbReference type="EMBL" id="NHPB01000090">
    <property type="protein sequence ID" value="OYR68563.1"/>
    <property type="molecule type" value="Genomic_DNA"/>
</dbReference>
<comment type="caution">
    <text evidence="1">The sequence shown here is derived from an EMBL/GenBank/DDBJ whole genome shotgun (WGS) entry which is preliminary data.</text>
</comment>
<feature type="non-terminal residue" evidence="1">
    <location>
        <position position="163"/>
    </location>
</feature>
<gene>
    <name evidence="1" type="ORF">DJ78_13530</name>
</gene>
<accession>A0A256JIY8</accession>
<protein>
    <recommendedName>
        <fullName evidence="3">DUF2891 domain-containing protein</fullName>
    </recommendedName>
</protein>
<evidence type="ECO:0008006" key="3">
    <source>
        <dbReference type="Google" id="ProtNLM"/>
    </source>
</evidence>
<evidence type="ECO:0000313" key="2">
    <source>
        <dbReference type="Proteomes" id="UP000216758"/>
    </source>
</evidence>
<dbReference type="AlphaFoldDB" id="A0A256JIY8"/>